<evidence type="ECO:0000259" key="1">
    <source>
        <dbReference type="Pfam" id="PF24906"/>
    </source>
</evidence>
<dbReference type="EMBL" id="NCKW01015872">
    <property type="protein sequence ID" value="POM61629.1"/>
    <property type="molecule type" value="Genomic_DNA"/>
</dbReference>
<organism evidence="2 3">
    <name type="scientific">Phytophthora palmivora</name>
    <dbReference type="NCBI Taxonomy" id="4796"/>
    <lineage>
        <taxon>Eukaryota</taxon>
        <taxon>Sar</taxon>
        <taxon>Stramenopiles</taxon>
        <taxon>Oomycota</taxon>
        <taxon>Peronosporomycetes</taxon>
        <taxon>Peronosporales</taxon>
        <taxon>Peronosporaceae</taxon>
        <taxon>Phytophthora</taxon>
    </lineage>
</organism>
<name>A0A2P4X7W9_9STRA</name>
<dbReference type="OrthoDB" id="94245at2759"/>
<accession>A0A2P4X7W9</accession>
<feature type="domain" description="WRKY19-like zinc finger" evidence="1">
    <location>
        <begin position="57"/>
        <end position="78"/>
    </location>
</feature>
<evidence type="ECO:0000313" key="3">
    <source>
        <dbReference type="Proteomes" id="UP000237271"/>
    </source>
</evidence>
<keyword evidence="3" id="KW-1185">Reference proteome</keyword>
<feature type="domain" description="WRKY19-like zinc finger" evidence="1">
    <location>
        <begin position="79"/>
        <end position="102"/>
    </location>
</feature>
<dbReference type="InterPro" id="IPR056866">
    <property type="entry name" value="Znf_WRKY19"/>
</dbReference>
<reference evidence="2 3" key="1">
    <citation type="journal article" date="2017" name="Genome Biol. Evol.">
        <title>Phytophthora megakarya and P. palmivora, closely related causal agents of cacao black pod rot, underwent increases in genome sizes and gene numbers by different mechanisms.</title>
        <authorList>
            <person name="Ali S.S."/>
            <person name="Shao J."/>
            <person name="Lary D.J."/>
            <person name="Kronmiller B."/>
            <person name="Shen D."/>
            <person name="Strem M.D."/>
            <person name="Amoako-Attah I."/>
            <person name="Akrofi A.Y."/>
            <person name="Begoude B.A."/>
            <person name="Ten Hoopen G.M."/>
            <person name="Coulibaly K."/>
            <person name="Kebe B.I."/>
            <person name="Melnick R.L."/>
            <person name="Guiltinan M.J."/>
            <person name="Tyler B.M."/>
            <person name="Meinhardt L.W."/>
            <person name="Bailey B.A."/>
        </authorList>
    </citation>
    <scope>NUCLEOTIDE SEQUENCE [LARGE SCALE GENOMIC DNA]</scope>
    <source>
        <strain evidence="3">sbr112.9</strain>
    </source>
</reference>
<proteinExistence type="predicted"/>
<comment type="caution">
    <text evidence="2">The sequence shown here is derived from an EMBL/GenBank/DDBJ whole genome shotgun (WGS) entry which is preliminary data.</text>
</comment>
<protein>
    <recommendedName>
        <fullName evidence="1">WRKY19-like zinc finger domain-containing protein</fullName>
    </recommendedName>
</protein>
<dbReference type="AlphaFoldDB" id="A0A2P4X7W9"/>
<evidence type="ECO:0000313" key="2">
    <source>
        <dbReference type="EMBL" id="POM61629.1"/>
    </source>
</evidence>
<dbReference type="Pfam" id="PF24906">
    <property type="entry name" value="Zf_WRKY19"/>
    <property type="match status" value="2"/>
</dbReference>
<dbReference type="Proteomes" id="UP000237271">
    <property type="component" value="Unassembled WGS sequence"/>
</dbReference>
<gene>
    <name evidence="2" type="ORF">PHPALM_29330</name>
</gene>
<dbReference type="PANTHER" id="PTHR31827">
    <property type="entry name" value="EMB|CAB89363.1"/>
    <property type="match status" value="1"/>
</dbReference>
<sequence>MYRKRSVPLDKATCVAILIKKRQLDRQRQLAIHDYVLVLEFALESPTFMPTSRTPPRCSVPDCIKKAQSRQLCIAHGGGTRCRSQNCQKLAQSRGLCVGHGGGRRCAVNGCGKLSQSKGVCLAHGGGRRCRVPDCQKFRQIRNLCKAHAKLQVLSNVATISWSSNPKSNHNRIYNLSPTLRCEPLVANQTYVMYPTALRQLKLVDYARLMEEEYAVAILTVQNWRRVAVFVLRTVVDSAVPSTGAVNFSVQGFMFGSRRWSTLQSRDCQKFRQIRDLCKAHAKLQKIVPTSKALVSTDKLSNAEHTMSKLSISFLVHPLQ</sequence>
<dbReference type="PANTHER" id="PTHR31827:SF1">
    <property type="entry name" value="EMB|CAB89363.1"/>
    <property type="match status" value="1"/>
</dbReference>